<dbReference type="Pfam" id="PF04073">
    <property type="entry name" value="tRNA_edit"/>
    <property type="match status" value="1"/>
</dbReference>
<dbReference type="GO" id="GO:0004827">
    <property type="term" value="F:proline-tRNA ligase activity"/>
    <property type="evidence" value="ECO:0007669"/>
    <property type="project" value="UniProtKB-EC"/>
</dbReference>
<evidence type="ECO:0000313" key="12">
    <source>
        <dbReference type="EMBL" id="WGK68977.1"/>
    </source>
</evidence>
<dbReference type="InterPro" id="IPR023717">
    <property type="entry name" value="Pro-tRNA-Synthase_IIa_type1"/>
</dbReference>
<dbReference type="PANTHER" id="PTHR42753:SF2">
    <property type="entry name" value="PROLINE--TRNA LIGASE"/>
    <property type="match status" value="1"/>
</dbReference>
<comment type="domain">
    <text evidence="10">Consists of three domains: the N-terminal catalytic domain, the editing domain and the C-terminal anticodon-binding domain.</text>
</comment>
<dbReference type="NCBIfam" id="TIGR00409">
    <property type="entry name" value="proS_fam_II"/>
    <property type="match status" value="1"/>
</dbReference>
<keyword evidence="5 10" id="KW-0547">Nucleotide-binding</keyword>
<organism evidence="12 13">
    <name type="scientific">Candidatus Haliotispira prima</name>
    <dbReference type="NCBI Taxonomy" id="3034016"/>
    <lineage>
        <taxon>Bacteria</taxon>
        <taxon>Pseudomonadati</taxon>
        <taxon>Spirochaetota</taxon>
        <taxon>Spirochaetia</taxon>
        <taxon>Spirochaetales</taxon>
        <taxon>Spirochaetaceae</taxon>
        <taxon>Candidatus Haliotispira</taxon>
    </lineage>
</organism>
<comment type="subcellular location">
    <subcellularLocation>
        <location evidence="1 10">Cytoplasm</location>
    </subcellularLocation>
</comment>
<keyword evidence="7 10" id="KW-0648">Protein biosynthesis</keyword>
<keyword evidence="3 10" id="KW-0963">Cytoplasm</keyword>
<dbReference type="InterPro" id="IPR002314">
    <property type="entry name" value="aa-tRNA-synt_IIb"/>
</dbReference>
<evidence type="ECO:0000256" key="10">
    <source>
        <dbReference type="HAMAP-Rule" id="MF_01569"/>
    </source>
</evidence>
<dbReference type="InterPro" id="IPR004154">
    <property type="entry name" value="Anticodon-bd"/>
</dbReference>
<dbReference type="InterPro" id="IPR006195">
    <property type="entry name" value="aa-tRNA-synth_II"/>
</dbReference>
<dbReference type="InterPro" id="IPR050062">
    <property type="entry name" value="Pro-tRNA_synthetase"/>
</dbReference>
<dbReference type="InterPro" id="IPR036621">
    <property type="entry name" value="Anticodon-bd_dom_sf"/>
</dbReference>
<protein>
    <recommendedName>
        <fullName evidence="10">Proline--tRNA ligase</fullName>
        <ecNumber evidence="10">6.1.1.15</ecNumber>
    </recommendedName>
    <alternativeName>
        <fullName evidence="10">Prolyl-tRNA synthetase</fullName>
        <shortName evidence="10">ProRS</shortName>
    </alternativeName>
</protein>
<dbReference type="SUPFAM" id="SSF55681">
    <property type="entry name" value="Class II aaRS and biotin synthetases"/>
    <property type="match status" value="1"/>
</dbReference>
<keyword evidence="4 10" id="KW-0436">Ligase</keyword>
<comment type="function">
    <text evidence="10">Catalyzes the attachment of proline to tRNA(Pro) in a two-step reaction: proline is first activated by ATP to form Pro-AMP and then transferred to the acceptor end of tRNA(Pro). As ProRS can inadvertently accommodate and process non-cognate amino acids such as alanine and cysteine, to avoid such errors it has two additional distinct editing activities against alanine. One activity is designated as 'pretransfer' editing and involves the tRNA(Pro)-independent hydrolysis of activated Ala-AMP. The other activity is designated 'posttransfer' editing and involves deacylation of mischarged Ala-tRNA(Pro). The misacylated Cys-tRNA(Pro) is not edited by ProRS.</text>
</comment>
<evidence type="ECO:0000256" key="9">
    <source>
        <dbReference type="ARBA" id="ARBA00047671"/>
    </source>
</evidence>
<sequence length="614" mass="68433">MKMSRLIGQTRKEAPAGTSARSHELLLRGAYIHQVAAGIFSYLPLGQRLMQKISAILRREIEAIGGQEVNMPVAQPADLWQQSGRWYKIGAEMSRFIDRKGHDMALAMTHEETTGDLVHQFIQSYRDLPRLIYHLQTKWRDDPRPRAGLIRVREFVMKDSYSLDSSWEGLEQQYRNHYSAYFRIFDRCGLPVMAVLSDTGMMGGSIAHEFMYPGEVGEDTILFCPDKDCGYSANRQVAKFQKPVPVKEPLSPLEEVATPNCKSIAEVSQFLRVEPNHCAKMVFFVASLTYPEGQTRKQQQTQEQNGQKLVAAVLPGNMELNETKLTTLLNSLFGVRELRPAEEAEIAAAGAVAGYASPVGLQTEDCIVVADELIIAGSNWIGGANKEGFHVRGLNYGRDFEAQQVGDICAAAAEHPCPNCGKKMESTKAVEVGNIFQLGTFYSEAMDCYFTDESGQEKPIIMGSYGIGVGRLAACIAEQHNDEDGLIWPISVAPYQVHLLSLAGAKEPEAEKVAQQIYRDLQAAGIEVLFDDREERPGFKFKDADLIGIPIRLMIGKRSLENGGVEYRLRGRKQGKETPKTFWPVADVVNRTGMEIARLEEEIQSAVRNVEYRA</sequence>
<evidence type="ECO:0000259" key="11">
    <source>
        <dbReference type="PROSITE" id="PS50862"/>
    </source>
</evidence>
<dbReference type="PANTHER" id="PTHR42753">
    <property type="entry name" value="MITOCHONDRIAL RIBOSOME PROTEIN L39/PROLYL-TRNA LIGASE FAMILY MEMBER"/>
    <property type="match status" value="1"/>
</dbReference>
<evidence type="ECO:0000256" key="4">
    <source>
        <dbReference type="ARBA" id="ARBA00022598"/>
    </source>
</evidence>
<dbReference type="EMBL" id="CP123443">
    <property type="protein sequence ID" value="WGK68977.1"/>
    <property type="molecule type" value="Genomic_DNA"/>
</dbReference>
<evidence type="ECO:0000256" key="2">
    <source>
        <dbReference type="ARBA" id="ARBA00011738"/>
    </source>
</evidence>
<dbReference type="SUPFAM" id="SSF52954">
    <property type="entry name" value="Class II aaRS ABD-related"/>
    <property type="match status" value="1"/>
</dbReference>
<keyword evidence="6 10" id="KW-0067">ATP-binding</keyword>
<dbReference type="InterPro" id="IPR004500">
    <property type="entry name" value="Pro-tRNA-synth_IIa_bac-type"/>
</dbReference>
<dbReference type="Pfam" id="PF03129">
    <property type="entry name" value="HGTP_anticodon"/>
    <property type="match status" value="1"/>
</dbReference>
<evidence type="ECO:0000256" key="1">
    <source>
        <dbReference type="ARBA" id="ARBA00004496"/>
    </source>
</evidence>
<dbReference type="PRINTS" id="PR01046">
    <property type="entry name" value="TRNASYNTHPRO"/>
</dbReference>
<comment type="subunit">
    <text evidence="2 10">Homodimer.</text>
</comment>
<dbReference type="EC" id="6.1.1.15" evidence="10"/>
<evidence type="ECO:0000256" key="5">
    <source>
        <dbReference type="ARBA" id="ARBA00022741"/>
    </source>
</evidence>
<dbReference type="Pfam" id="PF00587">
    <property type="entry name" value="tRNA-synt_2b"/>
    <property type="match status" value="1"/>
</dbReference>
<dbReference type="PROSITE" id="PS50862">
    <property type="entry name" value="AA_TRNA_LIGASE_II"/>
    <property type="match status" value="1"/>
</dbReference>
<dbReference type="InterPro" id="IPR007214">
    <property type="entry name" value="YbaK/aa-tRNA-synth-assoc-dom"/>
</dbReference>
<evidence type="ECO:0000313" key="13">
    <source>
        <dbReference type="Proteomes" id="UP001228690"/>
    </source>
</evidence>
<dbReference type="Gene3D" id="3.30.930.10">
    <property type="entry name" value="Bira Bifunctional Protein, Domain 2"/>
    <property type="match status" value="2"/>
</dbReference>
<dbReference type="Gene3D" id="3.40.50.800">
    <property type="entry name" value="Anticodon-binding domain"/>
    <property type="match status" value="1"/>
</dbReference>
<dbReference type="RefSeq" id="WP_326927165.1">
    <property type="nucleotide sequence ID" value="NZ_CP123443.1"/>
</dbReference>
<evidence type="ECO:0000256" key="8">
    <source>
        <dbReference type="ARBA" id="ARBA00023146"/>
    </source>
</evidence>
<proteinExistence type="inferred from homology"/>
<dbReference type="Gene3D" id="3.90.960.10">
    <property type="entry name" value="YbaK/aminoacyl-tRNA synthetase-associated domain"/>
    <property type="match status" value="1"/>
</dbReference>
<dbReference type="NCBIfam" id="NF006625">
    <property type="entry name" value="PRK09194.1"/>
    <property type="match status" value="1"/>
</dbReference>
<gene>
    <name evidence="10" type="primary">proS</name>
    <name evidence="12" type="ORF">P0082_10900</name>
</gene>
<accession>A0ABY8MG86</accession>
<dbReference type="SUPFAM" id="SSF55826">
    <property type="entry name" value="YbaK/ProRS associated domain"/>
    <property type="match status" value="1"/>
</dbReference>
<dbReference type="InterPro" id="IPR044140">
    <property type="entry name" value="ProRS_anticodon_short"/>
</dbReference>
<feature type="domain" description="Aminoacyl-transfer RNA synthetases class-II family profile" evidence="11">
    <location>
        <begin position="34"/>
        <end position="489"/>
    </location>
</feature>
<dbReference type="InterPro" id="IPR002316">
    <property type="entry name" value="Pro-tRNA-ligase_IIa"/>
</dbReference>
<keyword evidence="8 10" id="KW-0030">Aminoacyl-tRNA synthetase</keyword>
<evidence type="ECO:0000256" key="6">
    <source>
        <dbReference type="ARBA" id="ARBA00022840"/>
    </source>
</evidence>
<reference evidence="12 13" key="1">
    <citation type="submission" date="2023-04" db="EMBL/GenBank/DDBJ databases">
        <title>Spirochaete genome identified in red abalone sample constitutes a novel genus.</title>
        <authorList>
            <person name="Sharma S.P."/>
            <person name="Purcell C.M."/>
            <person name="Hyde J.R."/>
            <person name="Severin A.J."/>
        </authorList>
    </citation>
    <scope>NUCLEOTIDE SEQUENCE [LARGE SCALE GENOMIC DNA]</scope>
    <source>
        <strain evidence="12 13">SP-2023</strain>
    </source>
</reference>
<dbReference type="Proteomes" id="UP001228690">
    <property type="component" value="Chromosome"/>
</dbReference>
<dbReference type="InterPro" id="IPR045864">
    <property type="entry name" value="aa-tRNA-synth_II/BPL/LPL"/>
</dbReference>
<dbReference type="InterPro" id="IPR036754">
    <property type="entry name" value="YbaK/aa-tRNA-synt-asso_dom_sf"/>
</dbReference>
<dbReference type="CDD" id="cd00861">
    <property type="entry name" value="ProRS_anticodon_short"/>
    <property type="match status" value="1"/>
</dbReference>
<comment type="catalytic activity">
    <reaction evidence="9 10">
        <text>tRNA(Pro) + L-proline + ATP = L-prolyl-tRNA(Pro) + AMP + diphosphate</text>
        <dbReference type="Rhea" id="RHEA:14305"/>
        <dbReference type="Rhea" id="RHEA-COMP:9700"/>
        <dbReference type="Rhea" id="RHEA-COMP:9702"/>
        <dbReference type="ChEBI" id="CHEBI:30616"/>
        <dbReference type="ChEBI" id="CHEBI:33019"/>
        <dbReference type="ChEBI" id="CHEBI:60039"/>
        <dbReference type="ChEBI" id="CHEBI:78442"/>
        <dbReference type="ChEBI" id="CHEBI:78532"/>
        <dbReference type="ChEBI" id="CHEBI:456215"/>
        <dbReference type="EC" id="6.1.1.15"/>
    </reaction>
</comment>
<keyword evidence="13" id="KW-1185">Reference proteome</keyword>
<evidence type="ECO:0000256" key="7">
    <source>
        <dbReference type="ARBA" id="ARBA00022917"/>
    </source>
</evidence>
<name>A0ABY8MG86_9SPIO</name>
<comment type="similarity">
    <text evidence="10">Belongs to the class-II aminoacyl-tRNA synthetase family. ProS type 1 subfamily.</text>
</comment>
<evidence type="ECO:0000256" key="3">
    <source>
        <dbReference type="ARBA" id="ARBA00022490"/>
    </source>
</evidence>
<dbReference type="HAMAP" id="MF_01569">
    <property type="entry name" value="Pro_tRNA_synth_type1"/>
    <property type="match status" value="1"/>
</dbReference>